<dbReference type="PRINTS" id="PR00411">
    <property type="entry name" value="PNDRDTASEI"/>
</dbReference>
<dbReference type="GO" id="GO:0004148">
    <property type="term" value="F:dihydrolipoyl dehydrogenase (NADH) activity"/>
    <property type="evidence" value="ECO:0007669"/>
    <property type="project" value="TreeGrafter"/>
</dbReference>
<dbReference type="Pfam" id="PF02852">
    <property type="entry name" value="Pyr_redox_dim"/>
    <property type="match status" value="1"/>
</dbReference>
<evidence type="ECO:0000259" key="7">
    <source>
        <dbReference type="Pfam" id="PF02852"/>
    </source>
</evidence>
<evidence type="ECO:0000256" key="5">
    <source>
        <dbReference type="PIRSR" id="PIRSR000350-3"/>
    </source>
</evidence>
<name>A0A3A3ZNA7_9ACTN</name>
<dbReference type="PIRSF" id="PIRSF000350">
    <property type="entry name" value="Mercury_reductase_MerA"/>
    <property type="match status" value="1"/>
</dbReference>
<dbReference type="InterPro" id="IPR004099">
    <property type="entry name" value="Pyr_nucl-diS_OxRdtase_dimer"/>
</dbReference>
<feature type="binding site" evidence="5">
    <location>
        <position position="305"/>
    </location>
    <ligand>
        <name>NAD(+)</name>
        <dbReference type="ChEBI" id="CHEBI:57540"/>
    </ligand>
</feature>
<dbReference type="OrthoDB" id="9800167at2"/>
<dbReference type="SUPFAM" id="SSF55424">
    <property type="entry name" value="FAD/NAD-linked reductases, dimerisation (C-terminal) domain"/>
    <property type="match status" value="1"/>
</dbReference>
<dbReference type="Gene3D" id="3.50.50.60">
    <property type="entry name" value="FAD/NAD(P)-binding domain"/>
    <property type="match status" value="2"/>
</dbReference>
<evidence type="ECO:0000256" key="4">
    <source>
        <dbReference type="ARBA" id="ARBA00023027"/>
    </source>
</evidence>
<comment type="caution">
    <text evidence="9">The sequence shown here is derived from an EMBL/GenBank/DDBJ whole genome shotgun (WGS) entry which is preliminary data.</text>
</comment>
<feature type="disulfide bond" description="Redox-active" evidence="6">
    <location>
        <begin position="36"/>
        <end position="41"/>
    </location>
</feature>
<dbReference type="InterPro" id="IPR050151">
    <property type="entry name" value="Class-I_Pyr_Nuc-Dis_Oxidored"/>
</dbReference>
<evidence type="ECO:0000313" key="9">
    <source>
        <dbReference type="EMBL" id="RJK98305.1"/>
    </source>
</evidence>
<feature type="binding site" evidence="5">
    <location>
        <position position="45"/>
    </location>
    <ligand>
        <name>FAD</name>
        <dbReference type="ChEBI" id="CHEBI:57692"/>
    </ligand>
</feature>
<keyword evidence="5" id="KW-0547">Nucleotide-binding</keyword>
<dbReference type="GO" id="GO:0050660">
    <property type="term" value="F:flavin adenine dinucleotide binding"/>
    <property type="evidence" value="ECO:0007669"/>
    <property type="project" value="TreeGrafter"/>
</dbReference>
<evidence type="ECO:0000256" key="2">
    <source>
        <dbReference type="ARBA" id="ARBA00022630"/>
    </source>
</evidence>
<sequence>MVVVGGGPTGENVASRAVEGGLTAVLVEHELLGGECSYWACMPSKALLRDTEVLAEAAALPGAAAAVTGRVDVRAVLDRRDAFTSHWRDDGQVAWAEGAGIAVVRGHGRLAGERRVVVEGAYEGSQPLELRARHAVVLATGSVAAVPPVPGLREARPWTSREATSAEQVPEHLVVVGGGVVGCEMSTAWSRLGARVTLLNRGDRLLPGLEPFAGELVAQRLRDGGVDVRLGASPAAVRRDGDGPTTVVLEDGAEVTGDALLVATGRRPATADVGLDAVGLEPGSYLDVDDTLRVAGVPWLYAAGDCNGRNLLTHMGKYQARCCADAVVARSRGEQASPDDRWARWTATADAGACPSVVFADPQVGTVGRTEAAAREAGLRVRCVEVDLNGVSGASLLGDDDAGRAKLVVDEDRRVVVGATFAGRGTAELLHSATVAVVGEVPLERLWHAVPSYPTVSEAWLRLLEAYGL</sequence>
<dbReference type="PANTHER" id="PTHR22912">
    <property type="entry name" value="DISULFIDE OXIDOREDUCTASE"/>
    <property type="match status" value="1"/>
</dbReference>
<dbReference type="Gene3D" id="3.30.390.30">
    <property type="match status" value="1"/>
</dbReference>
<evidence type="ECO:0000256" key="1">
    <source>
        <dbReference type="ARBA" id="ARBA00007532"/>
    </source>
</evidence>
<feature type="domain" description="Pyridine nucleotide-disulphide oxidoreductase dimerisation" evidence="7">
    <location>
        <begin position="354"/>
        <end position="460"/>
    </location>
</feature>
<feature type="binding site" evidence="5">
    <location>
        <begin position="177"/>
        <end position="184"/>
    </location>
    <ligand>
        <name>NAD(+)</name>
        <dbReference type="ChEBI" id="CHEBI:57540"/>
    </ligand>
</feature>
<keyword evidence="2" id="KW-0285">Flavoprotein</keyword>
<dbReference type="PRINTS" id="PR00368">
    <property type="entry name" value="FADPNR"/>
</dbReference>
<dbReference type="InterPro" id="IPR001100">
    <property type="entry name" value="Pyr_nuc-diS_OxRdtase"/>
</dbReference>
<dbReference type="Pfam" id="PF07992">
    <property type="entry name" value="Pyr_redox_2"/>
    <property type="match status" value="1"/>
</dbReference>
<comment type="cofactor">
    <cofactor evidence="5">
        <name>FAD</name>
        <dbReference type="ChEBI" id="CHEBI:57692"/>
    </cofactor>
    <text evidence="5">Binds 1 FAD per subunit.</text>
</comment>
<dbReference type="InterPro" id="IPR023753">
    <property type="entry name" value="FAD/NAD-binding_dom"/>
</dbReference>
<gene>
    <name evidence="9" type="ORF">D5H78_00445</name>
</gene>
<keyword evidence="3 5" id="KW-0274">FAD</keyword>
<feature type="domain" description="FAD/NAD(P)-binding" evidence="8">
    <location>
        <begin position="2"/>
        <end position="313"/>
    </location>
</feature>
<evidence type="ECO:0000259" key="8">
    <source>
        <dbReference type="Pfam" id="PF07992"/>
    </source>
</evidence>
<proteinExistence type="inferred from homology"/>
<feature type="binding site" evidence="5">
    <location>
        <position position="265"/>
    </location>
    <ligand>
        <name>NAD(+)</name>
        <dbReference type="ChEBI" id="CHEBI:57540"/>
    </ligand>
</feature>
<dbReference type="SUPFAM" id="SSF51905">
    <property type="entry name" value="FAD/NAD(P)-binding domain"/>
    <property type="match status" value="1"/>
</dbReference>
<accession>A0A3A3ZNA7</accession>
<comment type="similarity">
    <text evidence="1">Belongs to the class-I pyridine nucleotide-disulfide oxidoreductase family.</text>
</comment>
<dbReference type="InterPro" id="IPR036188">
    <property type="entry name" value="FAD/NAD-bd_sf"/>
</dbReference>
<protein>
    <submittedName>
        <fullName evidence="9">NAD(P)/FAD-dependent oxidoreductase</fullName>
    </submittedName>
</protein>
<keyword evidence="4 5" id="KW-0520">NAD</keyword>
<dbReference type="InterPro" id="IPR016156">
    <property type="entry name" value="FAD/NAD-linked_Rdtase_dimer_sf"/>
</dbReference>
<keyword evidence="10" id="KW-1185">Reference proteome</keyword>
<evidence type="ECO:0000256" key="3">
    <source>
        <dbReference type="ARBA" id="ARBA00022827"/>
    </source>
</evidence>
<dbReference type="AlphaFoldDB" id="A0A3A3ZNA7"/>
<feature type="binding site" evidence="5">
    <location>
        <position position="108"/>
    </location>
    <ligand>
        <name>FAD</name>
        <dbReference type="ChEBI" id="CHEBI:57692"/>
    </ligand>
</feature>
<dbReference type="PANTHER" id="PTHR22912:SF151">
    <property type="entry name" value="DIHYDROLIPOYL DEHYDROGENASE, MITOCHONDRIAL"/>
    <property type="match status" value="1"/>
</dbReference>
<evidence type="ECO:0000313" key="10">
    <source>
        <dbReference type="Proteomes" id="UP000265614"/>
    </source>
</evidence>
<dbReference type="GO" id="GO:0006103">
    <property type="term" value="P:2-oxoglutarate metabolic process"/>
    <property type="evidence" value="ECO:0007669"/>
    <property type="project" value="TreeGrafter"/>
</dbReference>
<evidence type="ECO:0000256" key="6">
    <source>
        <dbReference type="PIRSR" id="PIRSR000350-4"/>
    </source>
</evidence>
<organism evidence="9 10">
    <name type="scientific">Vallicoccus soli</name>
    <dbReference type="NCBI Taxonomy" id="2339232"/>
    <lineage>
        <taxon>Bacteria</taxon>
        <taxon>Bacillati</taxon>
        <taxon>Actinomycetota</taxon>
        <taxon>Actinomycetes</taxon>
        <taxon>Motilibacterales</taxon>
        <taxon>Vallicoccaceae</taxon>
        <taxon>Vallicoccus</taxon>
    </lineage>
</organism>
<reference evidence="9 10" key="1">
    <citation type="submission" date="2018-09" db="EMBL/GenBank/DDBJ databases">
        <title>YIM 75000 draft genome.</title>
        <authorList>
            <person name="Tang S."/>
            <person name="Feng Y."/>
        </authorList>
    </citation>
    <scope>NUCLEOTIDE SEQUENCE [LARGE SCALE GENOMIC DNA]</scope>
    <source>
        <strain evidence="9 10">YIM 75000</strain>
    </source>
</reference>
<dbReference type="Proteomes" id="UP000265614">
    <property type="component" value="Unassembled WGS sequence"/>
</dbReference>
<feature type="binding site" evidence="5">
    <location>
        <begin position="140"/>
        <end position="142"/>
    </location>
    <ligand>
        <name>FAD</name>
        <dbReference type="ChEBI" id="CHEBI:57692"/>
    </ligand>
</feature>
<dbReference type="EMBL" id="QZEZ01000001">
    <property type="protein sequence ID" value="RJK98305.1"/>
    <property type="molecule type" value="Genomic_DNA"/>
</dbReference>